<keyword evidence="5" id="KW-0732">Signal</keyword>
<evidence type="ECO:0000256" key="3">
    <source>
        <dbReference type="ARBA" id="ARBA00022670"/>
    </source>
</evidence>
<keyword evidence="15" id="KW-1185">Reference proteome</keyword>
<dbReference type="PANTHER" id="PTHR37425">
    <property type="match status" value="1"/>
</dbReference>
<dbReference type="PANTHER" id="PTHR37425:SF1">
    <property type="entry name" value="OUTER MEMBRANE PROTEIN"/>
    <property type="match status" value="1"/>
</dbReference>
<evidence type="ECO:0000313" key="15">
    <source>
        <dbReference type="Proteomes" id="UP000199328"/>
    </source>
</evidence>
<protein>
    <recommendedName>
        <fullName evidence="11">Murein endopeptidase K</fullName>
    </recommendedName>
</protein>
<evidence type="ECO:0000313" key="14">
    <source>
        <dbReference type="EMBL" id="SDL10350.1"/>
    </source>
</evidence>
<keyword evidence="12" id="KW-1133">Transmembrane helix</keyword>
<keyword evidence="12" id="KW-0472">Membrane</keyword>
<comment type="pathway">
    <text evidence="2">Cell wall biogenesis; cell wall polysaccharide biosynthesis.</text>
</comment>
<dbReference type="GO" id="GO:0008237">
    <property type="term" value="F:metallopeptidase activity"/>
    <property type="evidence" value="ECO:0007669"/>
    <property type="project" value="UniProtKB-KW"/>
</dbReference>
<proteinExistence type="inferred from homology"/>
<evidence type="ECO:0000256" key="8">
    <source>
        <dbReference type="ARBA" id="ARBA00023049"/>
    </source>
</evidence>
<evidence type="ECO:0000256" key="9">
    <source>
        <dbReference type="ARBA" id="ARBA00023316"/>
    </source>
</evidence>
<dbReference type="Proteomes" id="UP000199328">
    <property type="component" value="Unassembled WGS sequence"/>
</dbReference>
<dbReference type="InterPro" id="IPR010275">
    <property type="entry name" value="MepK"/>
</dbReference>
<comment type="similarity">
    <text evidence="10">Belongs to the peptidase M15 family.</text>
</comment>
<dbReference type="GO" id="GO:0046872">
    <property type="term" value="F:metal ion binding"/>
    <property type="evidence" value="ECO:0007669"/>
    <property type="project" value="UniProtKB-KW"/>
</dbReference>
<evidence type="ECO:0000256" key="1">
    <source>
        <dbReference type="ARBA" id="ARBA00001947"/>
    </source>
</evidence>
<keyword evidence="4" id="KW-0479">Metal-binding</keyword>
<keyword evidence="3" id="KW-0645">Protease</keyword>
<keyword evidence="6" id="KW-0378">Hydrolase</keyword>
<feature type="transmembrane region" description="Helical" evidence="12">
    <location>
        <begin position="196"/>
        <end position="214"/>
    </location>
</feature>
<keyword evidence="8" id="KW-0482">Metalloprotease</keyword>
<keyword evidence="12" id="KW-0812">Transmembrane</keyword>
<dbReference type="EMBL" id="FNFV01000012">
    <property type="protein sequence ID" value="SDL10350.1"/>
    <property type="molecule type" value="Genomic_DNA"/>
</dbReference>
<evidence type="ECO:0000256" key="4">
    <source>
        <dbReference type="ARBA" id="ARBA00022723"/>
    </source>
</evidence>
<dbReference type="Gene3D" id="3.30.1380.10">
    <property type="match status" value="1"/>
</dbReference>
<dbReference type="OrthoDB" id="7618790at2"/>
<dbReference type="RefSeq" id="WP_092501336.1">
    <property type="nucleotide sequence ID" value="NZ_FNFV01000012.1"/>
</dbReference>
<evidence type="ECO:0000256" key="6">
    <source>
        <dbReference type="ARBA" id="ARBA00022801"/>
    </source>
</evidence>
<evidence type="ECO:0000256" key="7">
    <source>
        <dbReference type="ARBA" id="ARBA00022833"/>
    </source>
</evidence>
<organism evidence="14 15">
    <name type="scientific">Meinhardsimonia xiamenensis</name>
    <dbReference type="NCBI Taxonomy" id="990712"/>
    <lineage>
        <taxon>Bacteria</taxon>
        <taxon>Pseudomonadati</taxon>
        <taxon>Pseudomonadota</taxon>
        <taxon>Alphaproteobacteria</taxon>
        <taxon>Rhodobacterales</taxon>
        <taxon>Paracoccaceae</taxon>
        <taxon>Meinhardsimonia</taxon>
    </lineage>
</organism>
<keyword evidence="9" id="KW-0961">Cell wall biogenesis/degradation</keyword>
<name>A0A1G9HBN1_9RHOB</name>
<dbReference type="STRING" id="990712.SAMN05216257_1128"/>
<dbReference type="SUPFAM" id="SSF55166">
    <property type="entry name" value="Hedgehog/DD-peptidase"/>
    <property type="match status" value="1"/>
</dbReference>
<evidence type="ECO:0000256" key="5">
    <source>
        <dbReference type="ARBA" id="ARBA00022729"/>
    </source>
</evidence>
<feature type="domain" description="Peptidase M15A C-terminal" evidence="13">
    <location>
        <begin position="21"/>
        <end position="121"/>
    </location>
</feature>
<comment type="cofactor">
    <cofactor evidence="1">
        <name>Zn(2+)</name>
        <dbReference type="ChEBI" id="CHEBI:29105"/>
    </cofactor>
</comment>
<reference evidence="15" key="1">
    <citation type="submission" date="2016-10" db="EMBL/GenBank/DDBJ databases">
        <authorList>
            <person name="Varghese N."/>
            <person name="Submissions S."/>
        </authorList>
    </citation>
    <scope>NUCLEOTIDE SEQUENCE [LARGE SCALE GENOMIC DNA]</scope>
    <source>
        <strain evidence="15">CGMCC 1.10789</strain>
    </source>
</reference>
<accession>A0A1G9HBN1</accession>
<evidence type="ECO:0000256" key="12">
    <source>
        <dbReference type="SAM" id="Phobius"/>
    </source>
</evidence>
<dbReference type="InterPro" id="IPR009045">
    <property type="entry name" value="Zn_M74/Hedgehog-like"/>
</dbReference>
<gene>
    <name evidence="14" type="ORF">SAMN05216257_1128</name>
</gene>
<evidence type="ECO:0000256" key="11">
    <source>
        <dbReference type="ARBA" id="ARBA00093666"/>
    </source>
</evidence>
<evidence type="ECO:0000256" key="2">
    <source>
        <dbReference type="ARBA" id="ARBA00004776"/>
    </source>
</evidence>
<dbReference type="GO" id="GO:0071555">
    <property type="term" value="P:cell wall organization"/>
    <property type="evidence" value="ECO:0007669"/>
    <property type="project" value="UniProtKB-KW"/>
</dbReference>
<dbReference type="Pfam" id="PF08291">
    <property type="entry name" value="Peptidase_M15_3"/>
    <property type="match status" value="1"/>
</dbReference>
<keyword evidence="7" id="KW-0862">Zinc</keyword>
<dbReference type="GO" id="GO:0006508">
    <property type="term" value="P:proteolysis"/>
    <property type="evidence" value="ECO:0007669"/>
    <property type="project" value="UniProtKB-KW"/>
</dbReference>
<dbReference type="InterPro" id="IPR013230">
    <property type="entry name" value="Peptidase_M15A_C"/>
</dbReference>
<evidence type="ECO:0000259" key="13">
    <source>
        <dbReference type="Pfam" id="PF08291"/>
    </source>
</evidence>
<sequence length="224" mass="25101">MPIHDFAHWRDVPAGLWRWPNFSPEEIACRGDGTIRVNEAALDRLQALRDRLARPIIVHSAYRSPDYNRKVAGAPRSQHLLGAAFDISMANHDPHAFEAAAREAGFTGFGFYPRQNFMHIDIGPVRQWGERFPERSSRFAEEPPRLRESLADSRTMKGGGVAGVATTGAAGVDLLQQTLADTQSAVQPLVPWLDTLRWAFLACALGGIALMIYARWEDWRKGRR</sequence>
<dbReference type="AlphaFoldDB" id="A0A1G9HBN1"/>
<evidence type="ECO:0000256" key="10">
    <source>
        <dbReference type="ARBA" id="ARBA00093448"/>
    </source>
</evidence>